<dbReference type="GO" id="GO:0031267">
    <property type="term" value="F:small GTPase binding"/>
    <property type="evidence" value="ECO:0007669"/>
    <property type="project" value="TreeGrafter"/>
</dbReference>
<name>A0AA88KQC3_NAELO</name>
<organism evidence="1 2">
    <name type="scientific">Naegleria lovaniensis</name>
    <name type="common">Amoeba</name>
    <dbReference type="NCBI Taxonomy" id="51637"/>
    <lineage>
        <taxon>Eukaryota</taxon>
        <taxon>Discoba</taxon>
        <taxon>Heterolobosea</taxon>
        <taxon>Tetramitia</taxon>
        <taxon>Eutetramitia</taxon>
        <taxon>Vahlkampfiidae</taxon>
        <taxon>Naegleria</taxon>
    </lineage>
</organism>
<dbReference type="PANTHER" id="PTHR46207:SF1">
    <property type="entry name" value="PROTEIN RCC2"/>
    <property type="match status" value="1"/>
</dbReference>
<sequence>MQILKPIPERSSSTNEPTFMHGGGTYLLMSSNWSSWVYSGYEGSISSDKDPNKTQSSHKSQFRHVKFYSKQIFDEVNRIGISKIAGGDNHMFLLLNNGDAFGYGWNEYTQLLTSTVKNIDTDSCDQFMKCHLHQIQDIYCGANFSYALVKENSQEFQMYSAGWNNDRCLCHGVNGDGSSRPLGKVYCSDENNQVMLFPPSHEHVLSVSCAGCSVAALTVHRLNPKKKKVYRCGAFTGFPRPNTEHSTYGCLNFTTVKNVEILSGAVSIALCSGSIVVLCEDLSAFILGKEIKLSIPIRKAFQLETSCVYMTEDYKIYNCVNVNSIDTSKDVKWSEPNSNSELNGSQFETLHARGSRAIGVLSDTFDAIIYDQMDQSQFERVSLLEMLSADDQFRLLRSKSLEMQVVCCRSCSFVFIKPIKKSDPMRRKLLLQTQTLDNPFVDVVIVWN</sequence>
<reference evidence="1 2" key="1">
    <citation type="journal article" date="2018" name="BMC Genomics">
        <title>The genome of Naegleria lovaniensis, the basis for a comparative approach to unravel pathogenicity factors of the human pathogenic amoeba N. fowleri.</title>
        <authorList>
            <person name="Liechti N."/>
            <person name="Schurch N."/>
            <person name="Bruggmann R."/>
            <person name="Wittwer M."/>
        </authorList>
    </citation>
    <scope>NUCLEOTIDE SEQUENCE [LARGE SCALE GENOMIC DNA]</scope>
    <source>
        <strain evidence="1 2">ATCC 30569</strain>
    </source>
</reference>
<dbReference type="Proteomes" id="UP000816034">
    <property type="component" value="Unassembled WGS sequence"/>
</dbReference>
<comment type="caution">
    <text evidence="1">The sequence shown here is derived from an EMBL/GenBank/DDBJ whole genome shotgun (WGS) entry which is preliminary data.</text>
</comment>
<evidence type="ECO:0000313" key="1">
    <source>
        <dbReference type="EMBL" id="KAG2392331.1"/>
    </source>
</evidence>
<protein>
    <submittedName>
        <fullName evidence="1">Uncharacterized protein</fullName>
    </submittedName>
</protein>
<accession>A0AA88KQC3</accession>
<dbReference type="PANTHER" id="PTHR46207">
    <property type="entry name" value="PROTEIN RCC2"/>
    <property type="match status" value="1"/>
</dbReference>
<dbReference type="InterPro" id="IPR009091">
    <property type="entry name" value="RCC1/BLIP-II"/>
</dbReference>
<dbReference type="EMBL" id="PYSW02000005">
    <property type="protein sequence ID" value="KAG2392331.1"/>
    <property type="molecule type" value="Genomic_DNA"/>
</dbReference>
<dbReference type="RefSeq" id="XP_044554225.1">
    <property type="nucleotide sequence ID" value="XM_044688365.1"/>
</dbReference>
<gene>
    <name evidence="1" type="ORF">C9374_012583</name>
</gene>
<evidence type="ECO:0000313" key="2">
    <source>
        <dbReference type="Proteomes" id="UP000816034"/>
    </source>
</evidence>
<dbReference type="SUPFAM" id="SSF50985">
    <property type="entry name" value="RCC1/BLIP-II"/>
    <property type="match status" value="1"/>
</dbReference>
<keyword evidence="2" id="KW-1185">Reference proteome</keyword>
<dbReference type="AlphaFoldDB" id="A0AA88KQC3"/>
<dbReference type="Gene3D" id="2.130.10.30">
    <property type="entry name" value="Regulator of chromosome condensation 1/beta-lactamase-inhibitor protein II"/>
    <property type="match status" value="1"/>
</dbReference>
<dbReference type="GeneID" id="68105037"/>
<dbReference type="Pfam" id="PF13540">
    <property type="entry name" value="RCC1_2"/>
    <property type="match status" value="1"/>
</dbReference>
<proteinExistence type="predicted"/>
<dbReference type="GO" id="GO:0016020">
    <property type="term" value="C:membrane"/>
    <property type="evidence" value="ECO:0007669"/>
    <property type="project" value="TreeGrafter"/>
</dbReference>
<dbReference type="InterPro" id="IPR028641">
    <property type="entry name" value="RCC2"/>
</dbReference>